<dbReference type="AlphaFoldDB" id="A0A544TBA6"/>
<comment type="caution">
    <text evidence="1">The sequence shown here is derived from an EMBL/GenBank/DDBJ whole genome shotgun (WGS) entry which is preliminary data.</text>
</comment>
<name>A0A544TBA6_9BACI</name>
<organism evidence="1 2">
    <name type="scientific">Psychrobacillus soli</name>
    <dbReference type="NCBI Taxonomy" id="1543965"/>
    <lineage>
        <taxon>Bacteria</taxon>
        <taxon>Bacillati</taxon>
        <taxon>Bacillota</taxon>
        <taxon>Bacilli</taxon>
        <taxon>Bacillales</taxon>
        <taxon>Bacillaceae</taxon>
        <taxon>Psychrobacillus</taxon>
    </lineage>
</organism>
<evidence type="ECO:0000313" key="2">
    <source>
        <dbReference type="Proteomes" id="UP000318937"/>
    </source>
</evidence>
<sequence length="178" mass="20776">MIKAGREHDAVIKFISSSDCYQTLIKTTELVRDLLNKDLPKLKKDKAIKQVLYINWMLKMSKMKFYLMPYGSDAISLFDNNLNSMIAIRYCYTITNETMIIFKDLYKNAIEIVSLHSNKKGEGKKLIKEAITLSREINLPLVLYTETDDLVKYYEQFNFVNHGKLGTNNEYLMVRLPK</sequence>
<dbReference type="Proteomes" id="UP000318937">
    <property type="component" value="Unassembled WGS sequence"/>
</dbReference>
<dbReference type="EMBL" id="VDGG01000018">
    <property type="protein sequence ID" value="TQR14754.1"/>
    <property type="molecule type" value="Genomic_DNA"/>
</dbReference>
<accession>A0A544TBA6</accession>
<reference evidence="1 2" key="1">
    <citation type="submission" date="2019-05" db="EMBL/GenBank/DDBJ databases">
        <title>Psychrobacillus vulpis sp. nov., a new species isolated from feces of a red fox that inhabits in The Tablas de Daimiel Natural Park, Albacete, Spain.</title>
        <authorList>
            <person name="Rodriguez M."/>
            <person name="Reina J.C."/>
            <person name="Bejar V."/>
            <person name="Llamas I."/>
        </authorList>
    </citation>
    <scope>NUCLEOTIDE SEQUENCE [LARGE SCALE GENOMIC DNA]</scope>
    <source>
        <strain evidence="1 2">NHI-2</strain>
    </source>
</reference>
<proteinExistence type="predicted"/>
<protein>
    <recommendedName>
        <fullName evidence="3">GNAT family N-acetyltransferase</fullName>
    </recommendedName>
</protein>
<gene>
    <name evidence="1" type="ORF">FG383_10565</name>
</gene>
<keyword evidence="2" id="KW-1185">Reference proteome</keyword>
<evidence type="ECO:0008006" key="3">
    <source>
        <dbReference type="Google" id="ProtNLM"/>
    </source>
</evidence>
<evidence type="ECO:0000313" key="1">
    <source>
        <dbReference type="EMBL" id="TQR14754.1"/>
    </source>
</evidence>
<dbReference type="RefSeq" id="WP_142607369.1">
    <property type="nucleotide sequence ID" value="NZ_VDGG01000018.1"/>
</dbReference>
<dbReference type="OrthoDB" id="9800962at2"/>